<protein>
    <submittedName>
        <fullName evidence="1">Uncharacterized protein</fullName>
    </submittedName>
</protein>
<feature type="non-terminal residue" evidence="1">
    <location>
        <position position="93"/>
    </location>
</feature>
<evidence type="ECO:0000313" key="1">
    <source>
        <dbReference type="EMBL" id="CEK94101.1"/>
    </source>
</evidence>
<dbReference type="AlphaFoldDB" id="A0A0B7BP17"/>
<feature type="non-terminal residue" evidence="1">
    <location>
        <position position="1"/>
    </location>
</feature>
<sequence>FRSPSKRSVSPVVQMCTMCTGKMCVWPSWPRTHNFHDTLSLAHGVINFAIGDPMIDIIITDIEKKGLRMKIKKAEIMIISKKKKTPLCNIKIN</sequence>
<name>A0A0B7BP17_9EUPU</name>
<accession>A0A0B7BP17</accession>
<dbReference type="EMBL" id="HACG01047236">
    <property type="protein sequence ID" value="CEK94101.1"/>
    <property type="molecule type" value="Transcribed_RNA"/>
</dbReference>
<organism evidence="1">
    <name type="scientific">Arion vulgaris</name>
    <dbReference type="NCBI Taxonomy" id="1028688"/>
    <lineage>
        <taxon>Eukaryota</taxon>
        <taxon>Metazoa</taxon>
        <taxon>Spiralia</taxon>
        <taxon>Lophotrochozoa</taxon>
        <taxon>Mollusca</taxon>
        <taxon>Gastropoda</taxon>
        <taxon>Heterobranchia</taxon>
        <taxon>Euthyneura</taxon>
        <taxon>Panpulmonata</taxon>
        <taxon>Eupulmonata</taxon>
        <taxon>Stylommatophora</taxon>
        <taxon>Helicina</taxon>
        <taxon>Arionoidea</taxon>
        <taxon>Arionidae</taxon>
        <taxon>Arion</taxon>
    </lineage>
</organism>
<reference evidence="1" key="1">
    <citation type="submission" date="2014-12" db="EMBL/GenBank/DDBJ databases">
        <title>Insight into the proteome of Arion vulgaris.</title>
        <authorList>
            <person name="Aradska J."/>
            <person name="Bulat T."/>
            <person name="Smidak R."/>
            <person name="Sarate P."/>
            <person name="Gangsoo J."/>
            <person name="Sialana F."/>
            <person name="Bilban M."/>
            <person name="Lubec G."/>
        </authorList>
    </citation>
    <scope>NUCLEOTIDE SEQUENCE</scope>
    <source>
        <tissue evidence="1">Skin</tissue>
    </source>
</reference>
<proteinExistence type="predicted"/>
<gene>
    <name evidence="1" type="primary">ORF198946</name>
</gene>